<keyword evidence="3" id="KW-1185">Reference proteome</keyword>
<evidence type="ECO:0000256" key="1">
    <source>
        <dbReference type="SAM" id="Phobius"/>
    </source>
</evidence>
<proteinExistence type="predicted"/>
<dbReference type="EMBL" id="ASPP01028629">
    <property type="protein sequence ID" value="ETO05016.1"/>
    <property type="molecule type" value="Genomic_DNA"/>
</dbReference>
<evidence type="ECO:0000313" key="3">
    <source>
        <dbReference type="Proteomes" id="UP000023152"/>
    </source>
</evidence>
<keyword evidence="1" id="KW-0812">Transmembrane</keyword>
<dbReference type="SUPFAM" id="SSF101898">
    <property type="entry name" value="NHL repeat"/>
    <property type="match status" value="1"/>
</dbReference>
<feature type="transmembrane region" description="Helical" evidence="1">
    <location>
        <begin position="205"/>
        <end position="227"/>
    </location>
</feature>
<accession>X6LUG8</accession>
<protein>
    <submittedName>
        <fullName evidence="2">SMP-30/gluconolaconase/LRE domain-containing protein</fullName>
    </submittedName>
</protein>
<name>X6LUG8_RETFI</name>
<evidence type="ECO:0000313" key="2">
    <source>
        <dbReference type="EMBL" id="ETO05016.1"/>
    </source>
</evidence>
<dbReference type="Proteomes" id="UP000023152">
    <property type="component" value="Unassembled WGS sequence"/>
</dbReference>
<reference evidence="2 3" key="1">
    <citation type="journal article" date="2013" name="Curr. Biol.">
        <title>The Genome of the Foraminiferan Reticulomyxa filosa.</title>
        <authorList>
            <person name="Glockner G."/>
            <person name="Hulsmann N."/>
            <person name="Schleicher M."/>
            <person name="Noegel A.A."/>
            <person name="Eichinger L."/>
            <person name="Gallinger C."/>
            <person name="Pawlowski J."/>
            <person name="Sierra R."/>
            <person name="Euteneuer U."/>
            <person name="Pillet L."/>
            <person name="Moustafa A."/>
            <person name="Platzer M."/>
            <person name="Groth M."/>
            <person name="Szafranski K."/>
            <person name="Schliwa M."/>
        </authorList>
    </citation>
    <scope>NUCLEOTIDE SEQUENCE [LARGE SCALE GENOMIC DNA]</scope>
</reference>
<feature type="non-terminal residue" evidence="2">
    <location>
        <position position="1"/>
    </location>
</feature>
<organism evidence="2 3">
    <name type="scientific">Reticulomyxa filosa</name>
    <dbReference type="NCBI Taxonomy" id="46433"/>
    <lineage>
        <taxon>Eukaryota</taxon>
        <taxon>Sar</taxon>
        <taxon>Rhizaria</taxon>
        <taxon>Retaria</taxon>
        <taxon>Foraminifera</taxon>
        <taxon>Monothalamids</taxon>
        <taxon>Reticulomyxidae</taxon>
        <taxon>Reticulomyxa</taxon>
    </lineage>
</organism>
<keyword evidence="1" id="KW-1133">Transmembrane helix</keyword>
<gene>
    <name evidence="2" type="ORF">RFI_32373</name>
</gene>
<comment type="caution">
    <text evidence="2">The sequence shown here is derived from an EMBL/GenBank/DDBJ whole genome shotgun (WGS) entry which is preliminary data.</text>
</comment>
<sequence length="245" mass="27255">NGDAYVADSFAGAVYKVAANNDSDVAQVWCWKKEWYTGPPYFGPNGIALDAMQSNLVVSIFQSGQLWRIDIDSHTQTASPTQIQITNAQLLQGLDGLTFDRKNESILYVTGNSGHTVYKFVSDDKWKTTSLTYTYSCRGGGPTAVTNVGDDDIYVINSYLFDNTKTSYLLEKFQPFQCSSAHIVATNDTSHHHNKYLLTSSTTMFALYVTLAALILVSFSCLVTAIVKVRKQSNSSRSDYFYQNF</sequence>
<dbReference type="AlphaFoldDB" id="X6LUG8"/>
<keyword evidence="1" id="KW-0472">Membrane</keyword>
<dbReference type="Gene3D" id="2.120.10.30">
    <property type="entry name" value="TolB, C-terminal domain"/>
    <property type="match status" value="1"/>
</dbReference>
<dbReference type="InterPro" id="IPR011042">
    <property type="entry name" value="6-blade_b-propeller_TolB-like"/>
</dbReference>